<keyword evidence="7 9" id="KW-0067">ATP-binding</keyword>
<dbReference type="Proteomes" id="UP000551878">
    <property type="component" value="Unassembled WGS sequence"/>
</dbReference>
<dbReference type="UniPathway" id="UPA00028">
    <property type="reaction ID" value="UER00005"/>
</dbReference>
<feature type="binding site" evidence="9">
    <location>
        <position position="176"/>
    </location>
    <ligand>
        <name>ATP</name>
        <dbReference type="ChEBI" id="CHEBI:30616"/>
    </ligand>
</feature>
<dbReference type="InterPro" id="IPR014729">
    <property type="entry name" value="Rossmann-like_a/b/a_fold"/>
</dbReference>
<comment type="catalytic activity">
    <reaction evidence="8 9">
        <text>(R)-pantoate + beta-alanine + ATP = (R)-pantothenate + AMP + diphosphate + H(+)</text>
        <dbReference type="Rhea" id="RHEA:10912"/>
        <dbReference type="ChEBI" id="CHEBI:15378"/>
        <dbReference type="ChEBI" id="CHEBI:15980"/>
        <dbReference type="ChEBI" id="CHEBI:29032"/>
        <dbReference type="ChEBI" id="CHEBI:30616"/>
        <dbReference type="ChEBI" id="CHEBI:33019"/>
        <dbReference type="ChEBI" id="CHEBI:57966"/>
        <dbReference type="ChEBI" id="CHEBI:456215"/>
        <dbReference type="EC" id="6.3.2.1"/>
    </reaction>
</comment>
<dbReference type="GO" id="GO:0015940">
    <property type="term" value="P:pantothenate biosynthetic process"/>
    <property type="evidence" value="ECO:0007669"/>
    <property type="project" value="UniProtKB-UniRule"/>
</dbReference>
<comment type="subcellular location">
    <subcellularLocation>
        <location evidence="9">Cytoplasm</location>
    </subcellularLocation>
</comment>
<evidence type="ECO:0000256" key="5">
    <source>
        <dbReference type="ARBA" id="ARBA00022655"/>
    </source>
</evidence>
<feature type="active site" description="Proton donor" evidence="9">
    <location>
        <position position="37"/>
    </location>
</feature>
<dbReference type="EC" id="6.3.2.1" evidence="9"/>
<dbReference type="GO" id="GO:0005524">
    <property type="term" value="F:ATP binding"/>
    <property type="evidence" value="ECO:0007669"/>
    <property type="project" value="UniProtKB-KW"/>
</dbReference>
<comment type="function">
    <text evidence="9">Catalyzes the condensation of pantoate with beta-alanine in an ATP-dependent reaction via a pantoyl-adenylate intermediate.</text>
</comment>
<dbReference type="NCBIfam" id="TIGR00018">
    <property type="entry name" value="panC"/>
    <property type="match status" value="1"/>
</dbReference>
<name>A0A840QQE0_9BACI</name>
<keyword evidence="4 9" id="KW-0436">Ligase</keyword>
<evidence type="ECO:0000256" key="3">
    <source>
        <dbReference type="ARBA" id="ARBA00022490"/>
    </source>
</evidence>
<keyword evidence="5 9" id="KW-0566">Pantothenate biosynthesis</keyword>
<proteinExistence type="inferred from homology"/>
<feature type="binding site" evidence="9">
    <location>
        <begin position="30"/>
        <end position="37"/>
    </location>
    <ligand>
        <name>ATP</name>
        <dbReference type="ChEBI" id="CHEBI:30616"/>
    </ligand>
</feature>
<dbReference type="EMBL" id="JACHHB010000007">
    <property type="protein sequence ID" value="MBB5173580.1"/>
    <property type="molecule type" value="Genomic_DNA"/>
</dbReference>
<keyword evidence="6 9" id="KW-0547">Nucleotide-binding</keyword>
<evidence type="ECO:0000313" key="10">
    <source>
        <dbReference type="EMBL" id="MBB5173580.1"/>
    </source>
</evidence>
<evidence type="ECO:0000256" key="4">
    <source>
        <dbReference type="ARBA" id="ARBA00022598"/>
    </source>
</evidence>
<evidence type="ECO:0000256" key="8">
    <source>
        <dbReference type="ARBA" id="ARBA00048258"/>
    </source>
</evidence>
<evidence type="ECO:0000256" key="2">
    <source>
        <dbReference type="ARBA" id="ARBA00009256"/>
    </source>
</evidence>
<protein>
    <recommendedName>
        <fullName evidence="9">Pantothenate synthetase</fullName>
        <shortName evidence="9">PS</shortName>
        <ecNumber evidence="9">6.3.2.1</ecNumber>
    </recommendedName>
    <alternativeName>
        <fullName evidence="9">Pantoate--beta-alanine ligase</fullName>
    </alternativeName>
    <alternativeName>
        <fullName evidence="9">Pantoate-activating enzyme</fullName>
    </alternativeName>
</protein>
<comment type="pathway">
    <text evidence="1 9">Cofactor biosynthesis; (R)-pantothenate biosynthesis; (R)-pantothenate from (R)-pantoate and beta-alanine: step 1/1.</text>
</comment>
<evidence type="ECO:0000313" key="11">
    <source>
        <dbReference type="Proteomes" id="UP000551878"/>
    </source>
</evidence>
<feature type="binding site" evidence="9">
    <location>
        <position position="153"/>
    </location>
    <ligand>
        <name>(R)-pantoate</name>
        <dbReference type="ChEBI" id="CHEBI:15980"/>
    </ligand>
</feature>
<evidence type="ECO:0000256" key="1">
    <source>
        <dbReference type="ARBA" id="ARBA00004990"/>
    </source>
</evidence>
<feature type="binding site" evidence="9">
    <location>
        <position position="61"/>
    </location>
    <ligand>
        <name>(R)-pantoate</name>
        <dbReference type="ChEBI" id="CHEBI:15980"/>
    </ligand>
</feature>
<dbReference type="SUPFAM" id="SSF52374">
    <property type="entry name" value="Nucleotidylyl transferase"/>
    <property type="match status" value="1"/>
</dbReference>
<dbReference type="Pfam" id="PF02569">
    <property type="entry name" value="Pantoate_ligase"/>
    <property type="match status" value="1"/>
</dbReference>
<feature type="binding site" evidence="9">
    <location>
        <position position="61"/>
    </location>
    <ligand>
        <name>beta-alanine</name>
        <dbReference type="ChEBI" id="CHEBI:57966"/>
    </ligand>
</feature>
<dbReference type="HAMAP" id="MF_00158">
    <property type="entry name" value="PanC"/>
    <property type="match status" value="1"/>
</dbReference>
<dbReference type="NCBIfam" id="TIGR00125">
    <property type="entry name" value="cyt_tran_rel"/>
    <property type="match status" value="1"/>
</dbReference>
<gene>
    <name evidence="9" type="primary">panC</name>
    <name evidence="10" type="ORF">HNQ41_001769</name>
</gene>
<dbReference type="CDD" id="cd00560">
    <property type="entry name" value="PanC"/>
    <property type="match status" value="1"/>
</dbReference>
<dbReference type="RefSeq" id="WP_184664029.1">
    <property type="nucleotide sequence ID" value="NZ_JACHHB010000007.1"/>
</dbReference>
<dbReference type="Gene3D" id="3.30.1300.10">
    <property type="entry name" value="Pantoate-beta-alanine ligase, C-terminal domain"/>
    <property type="match status" value="1"/>
</dbReference>
<comment type="similarity">
    <text evidence="2 9">Belongs to the pantothenate synthetase family.</text>
</comment>
<keyword evidence="11" id="KW-1185">Reference proteome</keyword>
<comment type="caution">
    <text evidence="10">The sequence shown here is derived from an EMBL/GenBank/DDBJ whole genome shotgun (WGS) entry which is preliminary data.</text>
</comment>
<organism evidence="10 11">
    <name type="scientific">Texcoconibacillus texcoconensis</name>
    <dbReference type="NCBI Taxonomy" id="1095777"/>
    <lineage>
        <taxon>Bacteria</taxon>
        <taxon>Bacillati</taxon>
        <taxon>Bacillota</taxon>
        <taxon>Bacilli</taxon>
        <taxon>Bacillales</taxon>
        <taxon>Bacillaceae</taxon>
        <taxon>Texcoconibacillus</taxon>
    </lineage>
</organism>
<evidence type="ECO:0000256" key="6">
    <source>
        <dbReference type="ARBA" id="ARBA00022741"/>
    </source>
</evidence>
<dbReference type="GO" id="GO:0005829">
    <property type="term" value="C:cytosol"/>
    <property type="evidence" value="ECO:0007669"/>
    <property type="project" value="TreeGrafter"/>
</dbReference>
<accession>A0A840QQE0</accession>
<dbReference type="FunFam" id="3.40.50.620:FF:000013">
    <property type="entry name" value="Pantothenate synthetase"/>
    <property type="match status" value="1"/>
</dbReference>
<comment type="miscellaneous">
    <text evidence="9">The reaction proceeds by a bi uni uni bi ping pong mechanism.</text>
</comment>
<feature type="binding site" evidence="9">
    <location>
        <begin position="184"/>
        <end position="187"/>
    </location>
    <ligand>
        <name>ATP</name>
        <dbReference type="ChEBI" id="CHEBI:30616"/>
    </ligand>
</feature>
<dbReference type="PANTHER" id="PTHR21299">
    <property type="entry name" value="CYTIDYLATE KINASE/PANTOATE-BETA-ALANINE LIGASE"/>
    <property type="match status" value="1"/>
</dbReference>
<feature type="binding site" evidence="9">
    <location>
        <begin position="147"/>
        <end position="150"/>
    </location>
    <ligand>
        <name>ATP</name>
        <dbReference type="ChEBI" id="CHEBI:30616"/>
    </ligand>
</feature>
<dbReference type="AlphaFoldDB" id="A0A840QQE0"/>
<keyword evidence="3 9" id="KW-0963">Cytoplasm</keyword>
<reference evidence="10 11" key="1">
    <citation type="submission" date="2020-08" db="EMBL/GenBank/DDBJ databases">
        <title>Genomic Encyclopedia of Type Strains, Phase IV (KMG-IV): sequencing the most valuable type-strain genomes for metagenomic binning, comparative biology and taxonomic classification.</title>
        <authorList>
            <person name="Goeker M."/>
        </authorList>
    </citation>
    <scope>NUCLEOTIDE SEQUENCE [LARGE SCALE GENOMIC DNA]</scope>
    <source>
        <strain evidence="10 11">DSM 24696</strain>
    </source>
</reference>
<dbReference type="InterPro" id="IPR003721">
    <property type="entry name" value="Pantoate_ligase"/>
</dbReference>
<dbReference type="InterPro" id="IPR004821">
    <property type="entry name" value="Cyt_trans-like"/>
</dbReference>
<evidence type="ECO:0000256" key="9">
    <source>
        <dbReference type="HAMAP-Rule" id="MF_00158"/>
    </source>
</evidence>
<dbReference type="InterPro" id="IPR042176">
    <property type="entry name" value="Pantoate_ligase_C"/>
</dbReference>
<dbReference type="PANTHER" id="PTHR21299:SF1">
    <property type="entry name" value="PANTOATE--BETA-ALANINE LIGASE"/>
    <property type="match status" value="1"/>
</dbReference>
<dbReference type="Gene3D" id="3.40.50.620">
    <property type="entry name" value="HUPs"/>
    <property type="match status" value="1"/>
</dbReference>
<comment type="subunit">
    <text evidence="9">Homodimer.</text>
</comment>
<evidence type="ECO:0000256" key="7">
    <source>
        <dbReference type="ARBA" id="ARBA00022840"/>
    </source>
</evidence>
<dbReference type="GO" id="GO:0004592">
    <property type="term" value="F:pantoate-beta-alanine ligase activity"/>
    <property type="evidence" value="ECO:0007669"/>
    <property type="project" value="UniProtKB-UniRule"/>
</dbReference>
<sequence>MKTIQTIKELKEAIHTWKREGKTIGFVPTMGAFHEGHIALVKAARQEADIVVCSLFVNPLQFAPGEDYDRYPRTLDADKHIASREGVDLLFCPTVSEMYPEPMTVNIHVKRRVDCLCGKDRPGHFDGVATVVLKLLQLTECDFVYFGLKDAQQVAVIEGLVNDFHLPQTVRRVETVREQNGLAMSSRNRYLSEKERDEAAGILRSLQRVKKWVEEGEVNRDRLIDVVHRDLSESLSGTVDYVDIRSFPELQTKETLQGETIVAAAVSYPSARLIDNIIVHVPNENEKNRGECHVS</sequence>